<feature type="region of interest" description="Disordered" evidence="1">
    <location>
        <begin position="59"/>
        <end position="95"/>
    </location>
</feature>
<comment type="caution">
    <text evidence="2">The sequence shown here is derived from an EMBL/GenBank/DDBJ whole genome shotgun (WGS) entry which is preliminary data.</text>
</comment>
<feature type="compositionally biased region" description="Basic and acidic residues" evidence="1">
    <location>
        <begin position="70"/>
        <end position="80"/>
    </location>
</feature>
<protein>
    <submittedName>
        <fullName evidence="2">Uncharacterized protein</fullName>
    </submittedName>
</protein>
<evidence type="ECO:0000313" key="2">
    <source>
        <dbReference type="EMBL" id="OAF07923.1"/>
    </source>
</evidence>
<evidence type="ECO:0000313" key="3">
    <source>
        <dbReference type="Proteomes" id="UP000076959"/>
    </source>
</evidence>
<organism evidence="2 3">
    <name type="scientific">Bradyrhizobium centrolobii</name>
    <dbReference type="NCBI Taxonomy" id="1505087"/>
    <lineage>
        <taxon>Bacteria</taxon>
        <taxon>Pseudomonadati</taxon>
        <taxon>Pseudomonadota</taxon>
        <taxon>Alphaproteobacteria</taxon>
        <taxon>Hyphomicrobiales</taxon>
        <taxon>Nitrobacteraceae</taxon>
        <taxon>Bradyrhizobium</taxon>
    </lineage>
</organism>
<gene>
    <name evidence="2" type="ORF">AYJ54_16310</name>
</gene>
<sequence length="95" mass="10618">MTEEVRLLRARCHRYRLGADAFDLLRDLVANRVDPGIVADVELPTRRLVEEMAEARDPVLAGKGRPAQHRFPDSRPREAPDLLGAADFSIRKSAG</sequence>
<name>A0A176YMS9_9BRAD</name>
<reference evidence="2 3" key="1">
    <citation type="submission" date="2016-03" db="EMBL/GenBank/DDBJ databases">
        <title>Draft Genome Sequence of the Strain BR 10245 (Bradyrhizobium sp.) isolated from nodules of Centrolobium paraense.</title>
        <authorList>
            <person name="Simoes-Araujo J.L.Sr."/>
            <person name="Barauna A.C."/>
            <person name="Silva K."/>
            <person name="Zilli J.E."/>
        </authorList>
    </citation>
    <scope>NUCLEOTIDE SEQUENCE [LARGE SCALE GENOMIC DNA]</scope>
    <source>
        <strain evidence="2 3">BR 10245</strain>
    </source>
</reference>
<proteinExistence type="predicted"/>
<dbReference type="STRING" id="1505087.AYJ54_16310"/>
<dbReference type="AlphaFoldDB" id="A0A176YMS9"/>
<evidence type="ECO:0000256" key="1">
    <source>
        <dbReference type="SAM" id="MobiDB-lite"/>
    </source>
</evidence>
<keyword evidence="3" id="KW-1185">Reference proteome</keyword>
<dbReference type="EMBL" id="LUUB01000064">
    <property type="protein sequence ID" value="OAF07923.1"/>
    <property type="molecule type" value="Genomic_DNA"/>
</dbReference>
<accession>A0A176YMS9</accession>
<dbReference type="Proteomes" id="UP000076959">
    <property type="component" value="Unassembled WGS sequence"/>
</dbReference>